<organism evidence="1 2">
    <name type="scientific">Neisseria gonorrhoeae</name>
    <dbReference type="NCBI Taxonomy" id="485"/>
    <lineage>
        <taxon>Bacteria</taxon>
        <taxon>Pseudomonadati</taxon>
        <taxon>Pseudomonadota</taxon>
        <taxon>Betaproteobacteria</taxon>
        <taxon>Neisseriales</taxon>
        <taxon>Neisseriaceae</taxon>
        <taxon>Neisseria</taxon>
    </lineage>
</organism>
<proteinExistence type="predicted"/>
<dbReference type="EMBL" id="SUQX01000003">
    <property type="protein sequence ID" value="TJX06582.1"/>
    <property type="molecule type" value="Genomic_DNA"/>
</dbReference>
<comment type="caution">
    <text evidence="1">The sequence shown here is derived from an EMBL/GenBank/DDBJ whole genome shotgun (WGS) entry which is preliminary data.</text>
</comment>
<protein>
    <recommendedName>
        <fullName evidence="3">Phage associated protein</fullName>
    </recommendedName>
</protein>
<sequence>MPAKIPSERFSDGIFLRFPGWRRIRKRRAGWIAGWVEACQIRQLYRIRRRHSRAGGNLVLSVRKLIG</sequence>
<gene>
    <name evidence="1" type="ORF">E8M63_03220</name>
</gene>
<dbReference type="Proteomes" id="UP000307092">
    <property type="component" value="Unassembled WGS sequence"/>
</dbReference>
<reference evidence="1 2" key="1">
    <citation type="submission" date="2019-04" db="EMBL/GenBank/DDBJ databases">
        <title>The CDC panel for molecular diagnostics of ciprofloxacin resistance and its use for research and clinical development.</title>
        <authorList>
            <person name="Liu H."/>
            <person name="Tang K."/>
            <person name="Pham C."/>
            <person name="Schmerer M."/>
        </authorList>
    </citation>
    <scope>NUCLEOTIDE SEQUENCE [LARGE SCALE GENOMIC DNA]</scope>
    <source>
        <strain evidence="1 2">LRRBGS_0742</strain>
    </source>
</reference>
<dbReference type="AlphaFoldDB" id="A0AAX2TSB6"/>
<accession>A0AAX2TSB6</accession>
<evidence type="ECO:0000313" key="1">
    <source>
        <dbReference type="EMBL" id="TJX06582.1"/>
    </source>
</evidence>
<name>A0AAX2TSB6_NEIGO</name>
<evidence type="ECO:0008006" key="3">
    <source>
        <dbReference type="Google" id="ProtNLM"/>
    </source>
</evidence>
<evidence type="ECO:0000313" key="2">
    <source>
        <dbReference type="Proteomes" id="UP000307092"/>
    </source>
</evidence>